<dbReference type="AlphaFoldDB" id="A0A1G9ETA8"/>
<dbReference type="Gene3D" id="3.40.50.150">
    <property type="entry name" value="Vaccinia Virus protein VP39"/>
    <property type="match status" value="1"/>
</dbReference>
<dbReference type="EMBL" id="FNGA01000002">
    <property type="protein sequence ID" value="SDK79323.1"/>
    <property type="molecule type" value="Genomic_DNA"/>
</dbReference>
<dbReference type="STRING" id="246191.SAMN05660337_1256"/>
<keyword evidence="1" id="KW-0489">Methyltransferase</keyword>
<dbReference type="SUPFAM" id="SSF53335">
    <property type="entry name" value="S-adenosyl-L-methionine-dependent methyltransferases"/>
    <property type="match status" value="1"/>
</dbReference>
<evidence type="ECO:0000313" key="2">
    <source>
        <dbReference type="Proteomes" id="UP000199053"/>
    </source>
</evidence>
<protein>
    <submittedName>
        <fullName evidence="1">Putative sugar O-methyltransferase</fullName>
    </submittedName>
</protein>
<reference evidence="2" key="1">
    <citation type="submission" date="2016-10" db="EMBL/GenBank/DDBJ databases">
        <authorList>
            <person name="Varghese N."/>
            <person name="Submissions S."/>
        </authorList>
    </citation>
    <scope>NUCLEOTIDE SEQUENCE [LARGE SCALE GENOMIC DNA]</scope>
    <source>
        <strain evidence="2">DSM 16995</strain>
    </source>
</reference>
<dbReference type="GO" id="GO:0008168">
    <property type="term" value="F:methyltransferase activity"/>
    <property type="evidence" value="ECO:0007669"/>
    <property type="project" value="UniProtKB-KW"/>
</dbReference>
<dbReference type="Proteomes" id="UP000199053">
    <property type="component" value="Unassembled WGS sequence"/>
</dbReference>
<proteinExistence type="predicted"/>
<dbReference type="GO" id="GO:0032259">
    <property type="term" value="P:methylation"/>
    <property type="evidence" value="ECO:0007669"/>
    <property type="project" value="UniProtKB-KW"/>
</dbReference>
<dbReference type="InterPro" id="IPR030807">
    <property type="entry name" value="Methyltran_NanM"/>
</dbReference>
<sequence length="467" mass="53596">MTILEEIIEAEKTVSPSIYNKKSILWDRALAERDKTASYSTYHNMLSDNNLLYGTGPRQGKLETIALLKRFGAYLDADLIKKMNFSKVGNPFFIKLGDSQISVPHLFKFGSYSYIEEGLKVAGLHKGKIHCAEIGAGWGAVSSMLIDQNILASYTDIDLFENLKNAAFYLTERFPDLPYSLNDSNNNAFFNFYFPSEIKHVRKNFDLIINEASLAEMDKETVRVYLQWIENHLSENGIFFWQNGRYRGGNPDLTEKMSDYRLSRFKPLLLFPQRGRAGLYHDSAIAIILTKWTNGASSSLPLDKYYDVLVQLADIGITDEVLSIYASIPKDTLSDAQVVFLDSADYLFRNKRIDKLVSFCQRSKADRDLKNAANYLISAYKFINNYSDAREEFGVYFENGKSPLALAFIACVFHANSWKIKDYSPIDYLEMKLEKEFHWPDVISIQQFNSQKIKNCIAIKIKYPWLK</sequence>
<organism evidence="1 2">
    <name type="scientific">Maridesulfovibrio ferrireducens</name>
    <dbReference type="NCBI Taxonomy" id="246191"/>
    <lineage>
        <taxon>Bacteria</taxon>
        <taxon>Pseudomonadati</taxon>
        <taxon>Thermodesulfobacteriota</taxon>
        <taxon>Desulfovibrionia</taxon>
        <taxon>Desulfovibrionales</taxon>
        <taxon>Desulfovibrionaceae</taxon>
        <taxon>Maridesulfovibrio</taxon>
    </lineage>
</organism>
<evidence type="ECO:0000313" key="1">
    <source>
        <dbReference type="EMBL" id="SDK79323.1"/>
    </source>
</evidence>
<dbReference type="RefSeq" id="WP_170830316.1">
    <property type="nucleotide sequence ID" value="NZ_FNGA01000002.1"/>
</dbReference>
<keyword evidence="1" id="KW-0808">Transferase</keyword>
<dbReference type="NCBIfam" id="TIGR04371">
    <property type="entry name" value="methyltran_NanM"/>
    <property type="match status" value="1"/>
</dbReference>
<accession>A0A1G9ETA8</accession>
<gene>
    <name evidence="1" type="ORF">SAMN05660337_1256</name>
</gene>
<keyword evidence="2" id="KW-1185">Reference proteome</keyword>
<dbReference type="InterPro" id="IPR029063">
    <property type="entry name" value="SAM-dependent_MTases_sf"/>
</dbReference>
<name>A0A1G9ETA8_9BACT</name>